<dbReference type="GO" id="GO:0000271">
    <property type="term" value="P:polysaccharide biosynthetic process"/>
    <property type="evidence" value="ECO:0007669"/>
    <property type="project" value="TreeGrafter"/>
</dbReference>
<dbReference type="AlphaFoldDB" id="A0A382B6Q2"/>
<evidence type="ECO:0000313" key="1">
    <source>
        <dbReference type="EMBL" id="SVB08962.1"/>
    </source>
</evidence>
<dbReference type="CDD" id="cd00438">
    <property type="entry name" value="cupin_RmlC"/>
    <property type="match status" value="1"/>
</dbReference>
<dbReference type="NCBIfam" id="TIGR01221">
    <property type="entry name" value="rmlC"/>
    <property type="match status" value="1"/>
</dbReference>
<reference evidence="1" key="1">
    <citation type="submission" date="2018-05" db="EMBL/GenBank/DDBJ databases">
        <authorList>
            <person name="Lanie J.A."/>
            <person name="Ng W.-L."/>
            <person name="Kazmierczak K.M."/>
            <person name="Andrzejewski T.M."/>
            <person name="Davidsen T.M."/>
            <person name="Wayne K.J."/>
            <person name="Tettelin H."/>
            <person name="Glass J.I."/>
            <person name="Rusch D."/>
            <person name="Podicherti R."/>
            <person name="Tsui H.-C.T."/>
            <person name="Winkler M.E."/>
        </authorList>
    </citation>
    <scope>NUCLEOTIDE SEQUENCE</scope>
</reference>
<dbReference type="EMBL" id="UINC01028273">
    <property type="protein sequence ID" value="SVB08962.1"/>
    <property type="molecule type" value="Genomic_DNA"/>
</dbReference>
<dbReference type="GO" id="GO:0005829">
    <property type="term" value="C:cytosol"/>
    <property type="evidence" value="ECO:0007669"/>
    <property type="project" value="TreeGrafter"/>
</dbReference>
<protein>
    <recommendedName>
        <fullName evidence="2">dTDP-4-dehydrorhamnose 3,5-epimerase</fullName>
    </recommendedName>
</protein>
<dbReference type="Gene3D" id="2.60.120.10">
    <property type="entry name" value="Jelly Rolls"/>
    <property type="match status" value="1"/>
</dbReference>
<name>A0A382B6Q2_9ZZZZ</name>
<dbReference type="SUPFAM" id="SSF51182">
    <property type="entry name" value="RmlC-like cupins"/>
    <property type="match status" value="1"/>
</dbReference>
<sequence length="181" mass="20722">MKVFTSRIPDVLIFEQSVHADDRGFFTETWRQSVFDEQGIDVTFVQDNQSNSSRGTLRGLHYQLNHPQGKLARVVSGEVFDVAVDLRKSSGHFGQWIGILLSAENKKQLWIPAGFAHGFYVLSESAELLYKCTEYYHPEDERFLLWNDETIAIDWPLLDSNPSLSDKDKNAPRLLEATVYP</sequence>
<dbReference type="InterPro" id="IPR000888">
    <property type="entry name" value="RmlC-like"/>
</dbReference>
<dbReference type="PANTHER" id="PTHR21047:SF2">
    <property type="entry name" value="THYMIDINE DIPHOSPHO-4-KETO-RHAMNOSE 3,5-EPIMERASE"/>
    <property type="match status" value="1"/>
</dbReference>
<dbReference type="Pfam" id="PF00908">
    <property type="entry name" value="dTDP_sugar_isom"/>
    <property type="match status" value="1"/>
</dbReference>
<dbReference type="InterPro" id="IPR014710">
    <property type="entry name" value="RmlC-like_jellyroll"/>
</dbReference>
<dbReference type="GO" id="GO:0008830">
    <property type="term" value="F:dTDP-4-dehydrorhamnose 3,5-epimerase activity"/>
    <property type="evidence" value="ECO:0007669"/>
    <property type="project" value="InterPro"/>
</dbReference>
<dbReference type="GO" id="GO:0019305">
    <property type="term" value="P:dTDP-rhamnose biosynthetic process"/>
    <property type="evidence" value="ECO:0007669"/>
    <property type="project" value="TreeGrafter"/>
</dbReference>
<accession>A0A382B6Q2</accession>
<proteinExistence type="predicted"/>
<dbReference type="PANTHER" id="PTHR21047">
    <property type="entry name" value="DTDP-6-DEOXY-D-GLUCOSE-3,5 EPIMERASE"/>
    <property type="match status" value="1"/>
</dbReference>
<evidence type="ECO:0008006" key="2">
    <source>
        <dbReference type="Google" id="ProtNLM"/>
    </source>
</evidence>
<organism evidence="1">
    <name type="scientific">marine metagenome</name>
    <dbReference type="NCBI Taxonomy" id="408172"/>
    <lineage>
        <taxon>unclassified sequences</taxon>
        <taxon>metagenomes</taxon>
        <taxon>ecological metagenomes</taxon>
    </lineage>
</organism>
<dbReference type="InterPro" id="IPR011051">
    <property type="entry name" value="RmlC_Cupin_sf"/>
</dbReference>
<gene>
    <name evidence="1" type="ORF">METZ01_LOCUS161816</name>
</gene>